<feature type="binding site" evidence="6">
    <location>
        <position position="504"/>
    </location>
    <ligand>
        <name>Zn(2+)</name>
        <dbReference type="ChEBI" id="CHEBI:29105"/>
    </ligand>
</feature>
<name>A0A6P7EZ82_DIAVI</name>
<sequence length="707" mass="78215">MLSIKILLCMLLAYQSAVEAVYHVGVGRADCTGPSAEITFMGYAKSGQKGCGIHLRQFSRAFVIKYENTLVAFVTIDTCMMNHPLKQAVIDKLDLKYPNVFTLKNTILSGTHSHSTPGGFLKDVMLDIPSSGYCKETFNALVAGIVKSIDKAYNNQVEARIFYSTTTVTNTNRNRSPAAYLYNPESEREKYKTDVDKELVQIKFVSTKENVAIGAINWFPVHPTSMNNTNCFVHSDNVGYASLLLESSVNTDSLPGQGDFVGAFASTNLGDTSPNLKDPICVNTGEPCDFVHSSCAGGNKYCISFGPGEDMFESTKIIANNLFQNGKKLLDGATTDATEITGTIQYIHKFSHMPSQTTTYQLENGTQINVRGCLPAMGYGFAAGTTDGPGEFDFEQATNTSNPFWNVVRDFIFPPTPDDVVCHFPKPILIMSGRITKPYEWQPVTVSNQLVKIGQLVLIAVPGEFTTMSGRRLRDAVRKAIITNDGPSDSLVVIAGLSNVYTSYIATPEEYQLQRYEGASTIYGPYTLPIYENIYGQLTKAMMKNETVNDDSSPYKFPKDMATLITPVIMDSSGWFNNFGDCVVQPNDCYEPGQTVSAVFVAGHPRNDVMQDKTFLTVQKQESQNQDKPTWKTIATDASWETKFIWSRPDPLTPTSQAEIRWEIPDDTQPGSYQIQHFGNYKTLFSGIYAYSGVSRIFSVKENCQSK</sequence>
<dbReference type="InterPro" id="IPR031329">
    <property type="entry name" value="NEUT/ALK_ceramidase_N"/>
</dbReference>
<dbReference type="GO" id="GO:0046514">
    <property type="term" value="P:ceramide catabolic process"/>
    <property type="evidence" value="ECO:0007669"/>
    <property type="project" value="InterPro"/>
</dbReference>
<dbReference type="InterPro" id="IPR006823">
    <property type="entry name" value="Ceramidase_alk"/>
</dbReference>
<feature type="active site" description="Nucleophile" evidence="5">
    <location>
        <position position="273"/>
    </location>
</feature>
<feature type="binding site" evidence="6">
    <location>
        <position position="222"/>
    </location>
    <ligand>
        <name>Zn(2+)</name>
        <dbReference type="ChEBI" id="CHEBI:29105"/>
    </ligand>
</feature>
<keyword evidence="7" id="KW-0746">Sphingolipid metabolism</keyword>
<dbReference type="PANTHER" id="PTHR12670:SF1">
    <property type="entry name" value="NEUTRAL CERAMIDASE"/>
    <property type="match status" value="1"/>
</dbReference>
<evidence type="ECO:0000313" key="11">
    <source>
        <dbReference type="RefSeq" id="XP_028128589.1"/>
    </source>
</evidence>
<evidence type="ECO:0000256" key="1">
    <source>
        <dbReference type="ARBA" id="ARBA00009835"/>
    </source>
</evidence>
<evidence type="ECO:0000256" key="7">
    <source>
        <dbReference type="RuleBase" id="RU366019"/>
    </source>
</evidence>
<reference evidence="11" key="1">
    <citation type="submission" date="2025-08" db="UniProtKB">
        <authorList>
            <consortium name="RefSeq"/>
        </authorList>
    </citation>
    <scope>IDENTIFICATION</scope>
    <source>
        <tissue evidence="11">Whole insect</tissue>
    </source>
</reference>
<dbReference type="PANTHER" id="PTHR12670">
    <property type="entry name" value="CERAMIDASE"/>
    <property type="match status" value="1"/>
</dbReference>
<dbReference type="Pfam" id="PF04734">
    <property type="entry name" value="Ceramidase_alk"/>
    <property type="match status" value="1"/>
</dbReference>
<protein>
    <recommendedName>
        <fullName evidence="3 7">Neutral ceramidase</fullName>
        <ecNumber evidence="2 7">3.5.1.23</ecNumber>
    </recommendedName>
</protein>
<dbReference type="EC" id="3.5.1.23" evidence="2 7"/>
<keyword evidence="4 7" id="KW-0378">Hydrolase</keyword>
<dbReference type="RefSeq" id="XP_028128589.1">
    <property type="nucleotide sequence ID" value="XM_028272788.1"/>
</dbReference>
<dbReference type="AlphaFoldDB" id="A0A6P7EZ82"/>
<feature type="chain" id="PRO_5028326599" description="Neutral ceramidase" evidence="8">
    <location>
        <begin position="21"/>
        <end position="707"/>
    </location>
</feature>
<feature type="domain" description="Neutral/alkaline non-lysosomal ceramidase N-terminal" evidence="9">
    <location>
        <begin position="22"/>
        <end position="532"/>
    </location>
</feature>
<dbReference type="InParanoid" id="A0A6P7EZ82"/>
<keyword evidence="6" id="KW-0479">Metal-binding</keyword>
<comment type="similarity">
    <text evidence="1 7">Belongs to the neutral ceramidase family.</text>
</comment>
<dbReference type="InterPro" id="IPR038445">
    <property type="entry name" value="NCDase_C_sf"/>
</dbReference>
<dbReference type="KEGG" id="dvv:114324889"/>
<evidence type="ECO:0000256" key="6">
    <source>
        <dbReference type="PIRSR" id="PIRSR606823-2"/>
    </source>
</evidence>
<dbReference type="GO" id="GO:0005576">
    <property type="term" value="C:extracellular region"/>
    <property type="evidence" value="ECO:0007669"/>
    <property type="project" value="TreeGrafter"/>
</dbReference>
<feature type="binding site" evidence="6">
    <location>
        <position position="112"/>
    </location>
    <ligand>
        <name>Zn(2+)</name>
        <dbReference type="ChEBI" id="CHEBI:29105"/>
    </ligand>
</feature>
<dbReference type="GO" id="GO:0046512">
    <property type="term" value="P:sphingosine biosynthetic process"/>
    <property type="evidence" value="ECO:0007669"/>
    <property type="project" value="TreeGrafter"/>
</dbReference>
<evidence type="ECO:0000256" key="5">
    <source>
        <dbReference type="PIRSR" id="PIRSR606823-1"/>
    </source>
</evidence>
<keyword evidence="7" id="KW-0443">Lipid metabolism</keyword>
<evidence type="ECO:0000256" key="3">
    <source>
        <dbReference type="ARBA" id="ARBA00019235"/>
    </source>
</evidence>
<keyword evidence="8" id="KW-0732">Signal</keyword>
<dbReference type="GO" id="GO:0017040">
    <property type="term" value="F:N-acylsphingosine amidohydrolase activity"/>
    <property type="evidence" value="ECO:0007669"/>
    <property type="project" value="UniProtKB-UniRule"/>
</dbReference>
<feature type="signal peptide" evidence="8">
    <location>
        <begin position="1"/>
        <end position="20"/>
    </location>
</feature>
<dbReference type="GO" id="GO:0042759">
    <property type="term" value="P:long-chain fatty acid biosynthetic process"/>
    <property type="evidence" value="ECO:0007669"/>
    <property type="project" value="TreeGrafter"/>
</dbReference>
<keyword evidence="6" id="KW-0862">Zinc</keyword>
<accession>A0A6P7EZ82</accession>
<feature type="domain" description="Neutral/alkaline non-lysosomal ceramidase C-terminal" evidence="10">
    <location>
        <begin position="536"/>
        <end position="700"/>
    </location>
</feature>
<comment type="catalytic activity">
    <reaction evidence="7">
        <text>an N-acylsphing-4-enine + H2O = sphing-4-enine + a fatty acid</text>
        <dbReference type="Rhea" id="RHEA:20856"/>
        <dbReference type="ChEBI" id="CHEBI:15377"/>
        <dbReference type="ChEBI" id="CHEBI:28868"/>
        <dbReference type="ChEBI" id="CHEBI:52639"/>
        <dbReference type="ChEBI" id="CHEBI:57756"/>
        <dbReference type="EC" id="3.5.1.23"/>
    </reaction>
</comment>
<evidence type="ECO:0000256" key="4">
    <source>
        <dbReference type="ARBA" id="ARBA00022801"/>
    </source>
</evidence>
<dbReference type="InterPro" id="IPR031331">
    <property type="entry name" value="NEUT/ALK_ceramidase_C"/>
</dbReference>
<dbReference type="OrthoDB" id="191371at2759"/>
<dbReference type="GO" id="GO:0016020">
    <property type="term" value="C:membrane"/>
    <property type="evidence" value="ECO:0007669"/>
    <property type="project" value="GOC"/>
</dbReference>
<gene>
    <name evidence="11" type="primary">LOC114324889</name>
</gene>
<dbReference type="FunCoup" id="A0A6P7EZ82">
    <property type="interactions" value="207"/>
</dbReference>
<comment type="cofactor">
    <cofactor evidence="6">
        <name>Zn(2+)</name>
        <dbReference type="ChEBI" id="CHEBI:29105"/>
    </cofactor>
    <text evidence="6">Binds 1 zinc ion per subunit.</text>
</comment>
<organism evidence="11">
    <name type="scientific">Diabrotica virgifera virgifera</name>
    <name type="common">western corn rootworm</name>
    <dbReference type="NCBI Taxonomy" id="50390"/>
    <lineage>
        <taxon>Eukaryota</taxon>
        <taxon>Metazoa</taxon>
        <taxon>Ecdysozoa</taxon>
        <taxon>Arthropoda</taxon>
        <taxon>Hexapoda</taxon>
        <taxon>Insecta</taxon>
        <taxon>Pterygota</taxon>
        <taxon>Neoptera</taxon>
        <taxon>Endopterygota</taxon>
        <taxon>Coleoptera</taxon>
        <taxon>Polyphaga</taxon>
        <taxon>Cucujiformia</taxon>
        <taxon>Chrysomeloidea</taxon>
        <taxon>Chrysomelidae</taxon>
        <taxon>Galerucinae</taxon>
        <taxon>Diabroticina</taxon>
        <taxon>Diabroticites</taxon>
        <taxon>Diabrotica</taxon>
    </lineage>
</organism>
<dbReference type="Gene3D" id="2.60.40.2300">
    <property type="entry name" value="Neutral/alkaline non-lysosomal ceramidase, C-terminal domain"/>
    <property type="match status" value="1"/>
</dbReference>
<evidence type="ECO:0000256" key="2">
    <source>
        <dbReference type="ARBA" id="ARBA00011891"/>
    </source>
</evidence>
<proteinExistence type="inferred from homology"/>
<evidence type="ECO:0000259" key="9">
    <source>
        <dbReference type="Pfam" id="PF04734"/>
    </source>
</evidence>
<dbReference type="GO" id="GO:0046872">
    <property type="term" value="F:metal ion binding"/>
    <property type="evidence" value="ECO:0007669"/>
    <property type="project" value="UniProtKB-KW"/>
</dbReference>
<feature type="binding site" evidence="6">
    <location>
        <position position="464"/>
    </location>
    <ligand>
        <name>Zn(2+)</name>
        <dbReference type="ChEBI" id="CHEBI:29105"/>
    </ligand>
</feature>
<evidence type="ECO:0000256" key="8">
    <source>
        <dbReference type="SAM" id="SignalP"/>
    </source>
</evidence>
<evidence type="ECO:0000259" key="10">
    <source>
        <dbReference type="Pfam" id="PF17048"/>
    </source>
</evidence>
<dbReference type="Pfam" id="PF17048">
    <property type="entry name" value="Ceramidse_alk_C"/>
    <property type="match status" value="1"/>
</dbReference>